<dbReference type="HOGENOM" id="CLU_2136063_0_0_1"/>
<gene>
    <name evidence="1" type="primary">Dper\GL14509</name>
    <name evidence="1" type="ORF">Dper_GL14509</name>
</gene>
<keyword evidence="2" id="KW-1185">Reference proteome</keyword>
<protein>
    <submittedName>
        <fullName evidence="1">GL14509</fullName>
    </submittedName>
</protein>
<name>B4IRK3_DROPE</name>
<accession>B4IRK3</accession>
<dbReference type="AlphaFoldDB" id="B4IRK3"/>
<sequence>MVEGPRDRHGAFGLKSYWNRFIGAFLDARGLLRDPKMVNRHSIAYYSRDQMKSVVECKSTLESMFFIVFKMVFFSLHADEVDVLIDIMGDSHHAEVKGPALKPVERSNGLTSC</sequence>
<organism evidence="2">
    <name type="scientific">Drosophila persimilis</name>
    <name type="common">Fruit fly</name>
    <dbReference type="NCBI Taxonomy" id="7234"/>
    <lineage>
        <taxon>Eukaryota</taxon>
        <taxon>Metazoa</taxon>
        <taxon>Ecdysozoa</taxon>
        <taxon>Arthropoda</taxon>
        <taxon>Hexapoda</taxon>
        <taxon>Insecta</taxon>
        <taxon>Pterygota</taxon>
        <taxon>Neoptera</taxon>
        <taxon>Endopterygota</taxon>
        <taxon>Diptera</taxon>
        <taxon>Brachycera</taxon>
        <taxon>Muscomorpha</taxon>
        <taxon>Ephydroidea</taxon>
        <taxon>Drosophilidae</taxon>
        <taxon>Drosophila</taxon>
        <taxon>Sophophora</taxon>
    </lineage>
</organism>
<evidence type="ECO:0000313" key="2">
    <source>
        <dbReference type="Proteomes" id="UP000008744"/>
    </source>
</evidence>
<dbReference type="Proteomes" id="UP000008744">
    <property type="component" value="Unassembled WGS sequence"/>
</dbReference>
<proteinExistence type="predicted"/>
<dbReference type="OrthoDB" id="6604226at2759"/>
<evidence type="ECO:0000313" key="1">
    <source>
        <dbReference type="EMBL" id="EDW37512.1"/>
    </source>
</evidence>
<reference evidence="1 2" key="1">
    <citation type="journal article" date="2007" name="Nature">
        <title>Evolution of genes and genomes on the Drosophila phylogeny.</title>
        <authorList>
            <consortium name="Drosophila 12 Genomes Consortium"/>
            <person name="Clark A.G."/>
            <person name="Eisen M.B."/>
            <person name="Smith D.R."/>
            <person name="Bergman C.M."/>
            <person name="Oliver B."/>
            <person name="Markow T.A."/>
            <person name="Kaufman T.C."/>
            <person name="Kellis M."/>
            <person name="Gelbart W."/>
            <person name="Iyer V.N."/>
            <person name="Pollard D.A."/>
            <person name="Sackton T.B."/>
            <person name="Larracuente A.M."/>
            <person name="Singh N.D."/>
            <person name="Abad J.P."/>
            <person name="Abt D.N."/>
            <person name="Adryan B."/>
            <person name="Aguade M."/>
            <person name="Akashi H."/>
            <person name="Anderson W.W."/>
            <person name="Aquadro C.F."/>
            <person name="Ardell D.H."/>
            <person name="Arguello R."/>
            <person name="Artieri C.G."/>
            <person name="Barbash D.A."/>
            <person name="Barker D."/>
            <person name="Barsanti P."/>
            <person name="Batterham P."/>
            <person name="Batzoglou S."/>
            <person name="Begun D."/>
            <person name="Bhutkar A."/>
            <person name="Blanco E."/>
            <person name="Bosak S.A."/>
            <person name="Bradley R.K."/>
            <person name="Brand A.D."/>
            <person name="Brent M.R."/>
            <person name="Brooks A.N."/>
            <person name="Brown R.H."/>
            <person name="Butlin R.K."/>
            <person name="Caggese C."/>
            <person name="Calvi B.R."/>
            <person name="Bernardo de Carvalho A."/>
            <person name="Caspi A."/>
            <person name="Castrezana S."/>
            <person name="Celniker S.E."/>
            <person name="Chang J.L."/>
            <person name="Chapple C."/>
            <person name="Chatterji S."/>
            <person name="Chinwalla A."/>
            <person name="Civetta A."/>
            <person name="Clifton S.W."/>
            <person name="Comeron J.M."/>
            <person name="Costello J.C."/>
            <person name="Coyne J.A."/>
            <person name="Daub J."/>
            <person name="David R.G."/>
            <person name="Delcher A.L."/>
            <person name="Delehaunty K."/>
            <person name="Do C.B."/>
            <person name="Ebling H."/>
            <person name="Edwards K."/>
            <person name="Eickbush T."/>
            <person name="Evans J.D."/>
            <person name="Filipski A."/>
            <person name="Findeiss S."/>
            <person name="Freyhult E."/>
            <person name="Fulton L."/>
            <person name="Fulton R."/>
            <person name="Garcia A.C."/>
            <person name="Gardiner A."/>
            <person name="Garfield D.A."/>
            <person name="Garvin B.E."/>
            <person name="Gibson G."/>
            <person name="Gilbert D."/>
            <person name="Gnerre S."/>
            <person name="Godfrey J."/>
            <person name="Good R."/>
            <person name="Gotea V."/>
            <person name="Gravely B."/>
            <person name="Greenberg A.J."/>
            <person name="Griffiths-Jones S."/>
            <person name="Gross S."/>
            <person name="Guigo R."/>
            <person name="Gustafson E.A."/>
            <person name="Haerty W."/>
            <person name="Hahn M.W."/>
            <person name="Halligan D.L."/>
            <person name="Halpern A.L."/>
            <person name="Halter G.M."/>
            <person name="Han M.V."/>
            <person name="Heger A."/>
            <person name="Hillier L."/>
            <person name="Hinrichs A.S."/>
            <person name="Holmes I."/>
            <person name="Hoskins R.A."/>
            <person name="Hubisz M.J."/>
            <person name="Hultmark D."/>
            <person name="Huntley M.A."/>
            <person name="Jaffe D.B."/>
            <person name="Jagadeeshan S."/>
            <person name="Jeck W.R."/>
            <person name="Johnson J."/>
            <person name="Jones C.D."/>
            <person name="Jordan W.C."/>
            <person name="Karpen G.H."/>
            <person name="Kataoka E."/>
            <person name="Keightley P.D."/>
            <person name="Kheradpour P."/>
            <person name="Kirkness E.F."/>
            <person name="Koerich L.B."/>
            <person name="Kristiansen K."/>
            <person name="Kudrna D."/>
            <person name="Kulathinal R.J."/>
            <person name="Kumar S."/>
            <person name="Kwok R."/>
            <person name="Lander E."/>
            <person name="Langley C.H."/>
            <person name="Lapoint R."/>
            <person name="Lazzaro B.P."/>
            <person name="Lee S.J."/>
            <person name="Levesque L."/>
            <person name="Li R."/>
            <person name="Lin C.F."/>
            <person name="Lin M.F."/>
            <person name="Lindblad-Toh K."/>
            <person name="Llopart A."/>
            <person name="Long M."/>
            <person name="Low L."/>
            <person name="Lozovsky E."/>
            <person name="Lu J."/>
            <person name="Luo M."/>
            <person name="Machado C.A."/>
            <person name="Makalowski W."/>
            <person name="Marzo M."/>
            <person name="Matsuda M."/>
            <person name="Matzkin L."/>
            <person name="McAllister B."/>
            <person name="McBride C.S."/>
            <person name="McKernan B."/>
            <person name="McKernan K."/>
            <person name="Mendez-Lago M."/>
            <person name="Minx P."/>
            <person name="Mollenhauer M.U."/>
            <person name="Montooth K."/>
            <person name="Mount S.M."/>
            <person name="Mu X."/>
            <person name="Myers E."/>
            <person name="Negre B."/>
            <person name="Newfeld S."/>
            <person name="Nielsen R."/>
            <person name="Noor M.A."/>
            <person name="O'Grady P."/>
            <person name="Pachter L."/>
            <person name="Papaceit M."/>
            <person name="Parisi M.J."/>
            <person name="Parisi M."/>
            <person name="Parts L."/>
            <person name="Pedersen J.S."/>
            <person name="Pesole G."/>
            <person name="Phillippy A.M."/>
            <person name="Ponting C.P."/>
            <person name="Pop M."/>
            <person name="Porcelli D."/>
            <person name="Powell J.R."/>
            <person name="Prohaska S."/>
            <person name="Pruitt K."/>
            <person name="Puig M."/>
            <person name="Quesneville H."/>
            <person name="Ram K.R."/>
            <person name="Rand D."/>
            <person name="Rasmussen M.D."/>
            <person name="Reed L.K."/>
            <person name="Reenan R."/>
            <person name="Reily A."/>
            <person name="Remington K.A."/>
            <person name="Rieger T.T."/>
            <person name="Ritchie M.G."/>
            <person name="Robin C."/>
            <person name="Rogers Y.H."/>
            <person name="Rohde C."/>
            <person name="Rozas J."/>
            <person name="Rubenfield M.J."/>
            <person name="Ruiz A."/>
            <person name="Russo S."/>
            <person name="Salzberg S.L."/>
            <person name="Sanchez-Gracia A."/>
            <person name="Saranga D.J."/>
            <person name="Sato H."/>
            <person name="Schaeffer S.W."/>
            <person name="Schatz M.C."/>
            <person name="Schlenke T."/>
            <person name="Schwartz R."/>
            <person name="Segarra C."/>
            <person name="Singh R.S."/>
            <person name="Sirot L."/>
            <person name="Sirota M."/>
            <person name="Sisneros N.B."/>
            <person name="Smith C.D."/>
            <person name="Smith T.F."/>
            <person name="Spieth J."/>
            <person name="Stage D.E."/>
            <person name="Stark A."/>
            <person name="Stephan W."/>
            <person name="Strausberg R.L."/>
            <person name="Strempel S."/>
            <person name="Sturgill D."/>
            <person name="Sutton G."/>
            <person name="Sutton G.G."/>
            <person name="Tao W."/>
            <person name="Teichmann S."/>
            <person name="Tobari Y.N."/>
            <person name="Tomimura Y."/>
            <person name="Tsolas J.M."/>
            <person name="Valente V.L."/>
            <person name="Venter E."/>
            <person name="Venter J.C."/>
            <person name="Vicario S."/>
            <person name="Vieira F.G."/>
            <person name="Vilella A.J."/>
            <person name="Villasante A."/>
            <person name="Walenz B."/>
            <person name="Wang J."/>
            <person name="Wasserman M."/>
            <person name="Watts T."/>
            <person name="Wilson D."/>
            <person name="Wilson R.K."/>
            <person name="Wing R.A."/>
            <person name="Wolfner M.F."/>
            <person name="Wong A."/>
            <person name="Wong G.K."/>
            <person name="Wu C.I."/>
            <person name="Wu G."/>
            <person name="Yamamoto D."/>
            <person name="Yang H.P."/>
            <person name="Yang S.P."/>
            <person name="Yorke J.A."/>
            <person name="Yoshida K."/>
            <person name="Zdobnov E."/>
            <person name="Zhang P."/>
            <person name="Zhang Y."/>
            <person name="Zimin A.V."/>
            <person name="Baldwin J."/>
            <person name="Abdouelleil A."/>
            <person name="Abdulkadir J."/>
            <person name="Abebe A."/>
            <person name="Abera B."/>
            <person name="Abreu J."/>
            <person name="Acer S.C."/>
            <person name="Aftuck L."/>
            <person name="Alexander A."/>
            <person name="An P."/>
            <person name="Anderson E."/>
            <person name="Anderson S."/>
            <person name="Arachi H."/>
            <person name="Azer M."/>
            <person name="Bachantsang P."/>
            <person name="Barry A."/>
            <person name="Bayul T."/>
            <person name="Berlin A."/>
            <person name="Bessette D."/>
            <person name="Bloom T."/>
            <person name="Blye J."/>
            <person name="Boguslavskiy L."/>
            <person name="Bonnet C."/>
            <person name="Boukhgalter B."/>
            <person name="Bourzgui I."/>
            <person name="Brown A."/>
            <person name="Cahill P."/>
            <person name="Channer S."/>
            <person name="Cheshatsang Y."/>
            <person name="Chuda L."/>
            <person name="Citroen M."/>
            <person name="Collymore A."/>
            <person name="Cooke P."/>
            <person name="Costello M."/>
            <person name="D'Aco K."/>
            <person name="Daza R."/>
            <person name="De Haan G."/>
            <person name="DeGray S."/>
            <person name="DeMaso C."/>
            <person name="Dhargay N."/>
            <person name="Dooley K."/>
            <person name="Dooley E."/>
            <person name="Doricent M."/>
            <person name="Dorje P."/>
            <person name="Dorjee K."/>
            <person name="Dupes A."/>
            <person name="Elong R."/>
            <person name="Falk J."/>
            <person name="Farina A."/>
            <person name="Faro S."/>
            <person name="Ferguson D."/>
            <person name="Fisher S."/>
            <person name="Foley C.D."/>
            <person name="Franke A."/>
            <person name="Friedrich D."/>
            <person name="Gadbois L."/>
            <person name="Gearin G."/>
            <person name="Gearin C.R."/>
            <person name="Giannoukos G."/>
            <person name="Goode T."/>
            <person name="Graham J."/>
            <person name="Grandbois E."/>
            <person name="Grewal S."/>
            <person name="Gyaltsen K."/>
            <person name="Hafez N."/>
            <person name="Hagos B."/>
            <person name="Hall J."/>
            <person name="Henson C."/>
            <person name="Hollinger A."/>
            <person name="Honan T."/>
            <person name="Huard M.D."/>
            <person name="Hughes L."/>
            <person name="Hurhula B."/>
            <person name="Husby M.E."/>
            <person name="Kamat A."/>
            <person name="Kanga B."/>
            <person name="Kashin S."/>
            <person name="Khazanovich D."/>
            <person name="Kisner P."/>
            <person name="Lance K."/>
            <person name="Lara M."/>
            <person name="Lee W."/>
            <person name="Lennon N."/>
            <person name="Letendre F."/>
            <person name="LeVine R."/>
            <person name="Lipovsky A."/>
            <person name="Liu X."/>
            <person name="Liu J."/>
            <person name="Liu S."/>
            <person name="Lokyitsang T."/>
            <person name="Lokyitsang Y."/>
            <person name="Lubonja R."/>
            <person name="Lui A."/>
            <person name="MacDonald P."/>
            <person name="Magnisalis V."/>
            <person name="Maru K."/>
            <person name="Matthews C."/>
            <person name="McCusker W."/>
            <person name="McDonough S."/>
            <person name="Mehta T."/>
            <person name="Meldrim J."/>
            <person name="Meneus L."/>
            <person name="Mihai O."/>
            <person name="Mihalev A."/>
            <person name="Mihova T."/>
            <person name="Mittelman R."/>
            <person name="Mlenga V."/>
            <person name="Montmayeur A."/>
            <person name="Mulrain L."/>
            <person name="Navidi A."/>
            <person name="Naylor J."/>
            <person name="Negash T."/>
            <person name="Nguyen T."/>
            <person name="Nguyen N."/>
            <person name="Nicol R."/>
            <person name="Norbu C."/>
            <person name="Norbu N."/>
            <person name="Novod N."/>
            <person name="O'Neill B."/>
            <person name="Osman S."/>
            <person name="Markiewicz E."/>
            <person name="Oyono O.L."/>
            <person name="Patti C."/>
            <person name="Phunkhang P."/>
            <person name="Pierre F."/>
            <person name="Priest M."/>
            <person name="Raghuraman S."/>
            <person name="Rege F."/>
            <person name="Reyes R."/>
            <person name="Rise C."/>
            <person name="Rogov P."/>
            <person name="Ross K."/>
            <person name="Ryan E."/>
            <person name="Settipalli S."/>
            <person name="Shea T."/>
            <person name="Sherpa N."/>
            <person name="Shi L."/>
            <person name="Shih D."/>
            <person name="Sparrow T."/>
            <person name="Spaulding J."/>
            <person name="Stalker J."/>
            <person name="Stange-Thomann N."/>
            <person name="Stavropoulos S."/>
            <person name="Stone C."/>
            <person name="Strader C."/>
            <person name="Tesfaye S."/>
            <person name="Thomson T."/>
            <person name="Thoulutsang Y."/>
            <person name="Thoulutsang D."/>
            <person name="Topham K."/>
            <person name="Topping I."/>
            <person name="Tsamla T."/>
            <person name="Vassiliev H."/>
            <person name="Vo A."/>
            <person name="Wangchuk T."/>
            <person name="Wangdi T."/>
            <person name="Weiand M."/>
            <person name="Wilkinson J."/>
            <person name="Wilson A."/>
            <person name="Yadav S."/>
            <person name="Young G."/>
            <person name="Yu Q."/>
            <person name="Zembek L."/>
            <person name="Zhong D."/>
            <person name="Zimmer A."/>
            <person name="Zwirko Z."/>
            <person name="Jaffe D.B."/>
            <person name="Alvarez P."/>
            <person name="Brockman W."/>
            <person name="Butler J."/>
            <person name="Chin C."/>
            <person name="Gnerre S."/>
            <person name="Grabherr M."/>
            <person name="Kleber M."/>
            <person name="Mauceli E."/>
            <person name="MacCallum I."/>
        </authorList>
    </citation>
    <scope>NUCLEOTIDE SEQUENCE [LARGE SCALE GENOMIC DNA]</scope>
    <source>
        <strain evidence="2">MSH-3 / Tucson 14011-0111.49</strain>
    </source>
</reference>
<dbReference type="EMBL" id="CH694136">
    <property type="protein sequence ID" value="EDW37512.1"/>
    <property type="molecule type" value="Genomic_DNA"/>
</dbReference>